<keyword evidence="2" id="KW-1185">Reference proteome</keyword>
<reference evidence="1 2" key="1">
    <citation type="submission" date="2020-11" db="EMBL/GenBank/DDBJ databases">
        <authorList>
            <person name="Wallbank WR R."/>
            <person name="Pardo Diaz C."/>
            <person name="Kozak K."/>
            <person name="Martin S."/>
            <person name="Jiggins C."/>
            <person name="Moest M."/>
            <person name="Warren A I."/>
            <person name="Generalovic N T."/>
            <person name="Byers J.R.P. K."/>
            <person name="Montejo-Kovacevich G."/>
            <person name="Yen C E."/>
        </authorList>
    </citation>
    <scope>NUCLEOTIDE SEQUENCE [LARGE SCALE GENOMIC DNA]</scope>
</reference>
<protein>
    <submittedName>
        <fullName evidence="1">Uncharacterized protein</fullName>
    </submittedName>
</protein>
<dbReference type="EMBL" id="LR899014">
    <property type="protein sequence ID" value="CAD7092281.1"/>
    <property type="molecule type" value="Genomic_DNA"/>
</dbReference>
<dbReference type="InParanoid" id="A0A7R8V3P7"/>
<accession>A0A7R8V3P7</accession>
<dbReference type="AlphaFoldDB" id="A0A7R8V3P7"/>
<sequence length="103" mass="11516">MQIQEVPGGHQKSCFVNQAPITLLPTTAEDSLHNMLKRWGVEEIQMAPKLSRDAHKYEAHYAATYGRIHDGKFLPLNCSPSTLGESTDQPTRLAIEAQLSRNE</sequence>
<gene>
    <name evidence="1" type="ORF">HERILL_LOCUS14657</name>
</gene>
<name>A0A7R8V3P7_HERIL</name>
<evidence type="ECO:0000313" key="1">
    <source>
        <dbReference type="EMBL" id="CAD7092281.1"/>
    </source>
</evidence>
<proteinExistence type="predicted"/>
<evidence type="ECO:0000313" key="2">
    <source>
        <dbReference type="Proteomes" id="UP000594454"/>
    </source>
</evidence>
<dbReference type="Proteomes" id="UP000594454">
    <property type="component" value="Chromosome 6"/>
</dbReference>
<organism evidence="1 2">
    <name type="scientific">Hermetia illucens</name>
    <name type="common">Black soldier fly</name>
    <dbReference type="NCBI Taxonomy" id="343691"/>
    <lineage>
        <taxon>Eukaryota</taxon>
        <taxon>Metazoa</taxon>
        <taxon>Ecdysozoa</taxon>
        <taxon>Arthropoda</taxon>
        <taxon>Hexapoda</taxon>
        <taxon>Insecta</taxon>
        <taxon>Pterygota</taxon>
        <taxon>Neoptera</taxon>
        <taxon>Endopterygota</taxon>
        <taxon>Diptera</taxon>
        <taxon>Brachycera</taxon>
        <taxon>Stratiomyomorpha</taxon>
        <taxon>Stratiomyidae</taxon>
        <taxon>Hermetiinae</taxon>
        <taxon>Hermetia</taxon>
    </lineage>
</organism>